<dbReference type="Gene3D" id="2.40.170.20">
    <property type="entry name" value="TonB-dependent receptor, beta-barrel domain"/>
    <property type="match status" value="1"/>
</dbReference>
<reference evidence="6" key="1">
    <citation type="submission" date="2022-11" db="EMBL/GenBank/DDBJ databases">
        <title>Dyadobacter pollutisoli sp. nov., isolated from plastic dumped soil.</title>
        <authorList>
            <person name="Kim J.M."/>
            <person name="Kim K.R."/>
            <person name="Lee J.K."/>
            <person name="Hao L."/>
            <person name="Jeon C.O."/>
        </authorList>
    </citation>
    <scope>NUCLEOTIDE SEQUENCE</scope>
    <source>
        <strain evidence="6">U1</strain>
    </source>
</reference>
<evidence type="ECO:0000313" key="7">
    <source>
        <dbReference type="Proteomes" id="UP001164653"/>
    </source>
</evidence>
<dbReference type="SUPFAM" id="SSF56935">
    <property type="entry name" value="Porins"/>
    <property type="match status" value="1"/>
</dbReference>
<dbReference type="AlphaFoldDB" id="A0A9E8SPB9"/>
<evidence type="ECO:0000256" key="4">
    <source>
        <dbReference type="SAM" id="SignalP"/>
    </source>
</evidence>
<dbReference type="EMBL" id="CP112998">
    <property type="protein sequence ID" value="WAC14566.1"/>
    <property type="molecule type" value="Genomic_DNA"/>
</dbReference>
<organism evidence="6 7">
    <name type="scientific">Dyadobacter pollutisoli</name>
    <dbReference type="NCBI Taxonomy" id="2910158"/>
    <lineage>
        <taxon>Bacteria</taxon>
        <taxon>Pseudomonadati</taxon>
        <taxon>Bacteroidota</taxon>
        <taxon>Cytophagia</taxon>
        <taxon>Cytophagales</taxon>
        <taxon>Spirosomataceae</taxon>
        <taxon>Dyadobacter</taxon>
    </lineage>
</organism>
<feature type="signal peptide" evidence="4">
    <location>
        <begin position="1"/>
        <end position="19"/>
    </location>
</feature>
<dbReference type="KEGG" id="dpf:ON006_11520"/>
<dbReference type="InterPro" id="IPR036942">
    <property type="entry name" value="Beta-barrel_TonB_sf"/>
</dbReference>
<feature type="chain" id="PRO_5039108383" evidence="4">
    <location>
        <begin position="20"/>
        <end position="925"/>
    </location>
</feature>
<keyword evidence="2" id="KW-0472">Membrane</keyword>
<evidence type="ECO:0000256" key="3">
    <source>
        <dbReference type="ARBA" id="ARBA00023237"/>
    </source>
</evidence>
<dbReference type="InterPro" id="IPR008969">
    <property type="entry name" value="CarboxyPept-like_regulatory"/>
</dbReference>
<keyword evidence="3" id="KW-0998">Cell outer membrane</keyword>
<name>A0A9E8SPB9_9BACT</name>
<evidence type="ECO:0000259" key="5">
    <source>
        <dbReference type="Pfam" id="PF14905"/>
    </source>
</evidence>
<dbReference type="Pfam" id="PF14905">
    <property type="entry name" value="OMP_b-brl_3"/>
    <property type="match status" value="1"/>
</dbReference>
<sequence>MKLLNVLLLCLCLGVGAKAQKLLVKAEITGTATDSLTGKPLRTASVSLLTERDSAYVTATLTDGDGHFRIKNVPSGAYRLLITFVGYRNVSRPVVVQGSAPVNVGTIRIQEQTGMLDEVVVKQERPPITIKHDTLEFNAGSFKTEPNAQVEELLRKLPGVEVARDGTIRANGQAVSKVMVDGKPFFGNDPKMATRNLPADIVDKVQLYDQSSDQSQFSGVDDGNRERTINLTIKKDKGKGYFGQNALGAGKSPGEGDIRYQGRLNVNRFNNRNGGPGRQLSVIGQANNLNQQNFTLQGANGGGPVMVGDGGGEGNVNPQTPSNITEIRAAGINYRNEGAKVRWGKRAEVAVSYFANQAITTTDQNSKRDNILPERPFTTDQTNFSQNKVTRHRFNGRFEFQLDSLTSMRITPNIGLQSTKYNSLSNSASYLSNGTPLNTGNTKYNSDGDNYNGYNNLLLMRKFKREGRTLSANVNTVLGNEDVAAMNLSNQQFYDSLGQDPVENKVQQRNKQSSENLQNTLTLSYTEPLSLNKKIEFRYAYGNNRNMQRRNVFDLDEETGAYDQPNLGLSNHFASVFATHKAGTTLQIRRLRYSYALGFDLQNAGLKVENRSVDTIANRSYTHFLPSALFSYTFSSNRTLRFQYRTRVTPPSITQLQPVADNSNPLNIRLGNPLLKPEYYNNVTLTYNGSTGSGEKSVFLFGSLNQSGNRISSATRISSSGAQTTQPVNTGGYWSANGFLSLSRRINLLKLTATLTSNANFTKSTGLINDQSNLAKNLALGQGLRLQSNYNDKIEYGVSGRMSYQRARYSISSQQNTAYWSQYATADVLWQLPFNWMLTSDLTYTATTGRATGYNQRFTLWNAALARRFLKGKQGEVRLQVFDLLNQNRSLVRNTSDSYVEDVQSKVLKRYFLVSFIYNIRKFGV</sequence>
<keyword evidence="4" id="KW-0732">Signal</keyword>
<dbReference type="RefSeq" id="WP_244819935.1">
    <property type="nucleotide sequence ID" value="NZ_CP112998.1"/>
</dbReference>
<evidence type="ECO:0000313" key="6">
    <source>
        <dbReference type="EMBL" id="WAC14566.1"/>
    </source>
</evidence>
<dbReference type="Proteomes" id="UP001164653">
    <property type="component" value="Chromosome"/>
</dbReference>
<dbReference type="Pfam" id="PF13620">
    <property type="entry name" value="CarboxypepD_reg"/>
    <property type="match status" value="1"/>
</dbReference>
<proteinExistence type="predicted"/>
<dbReference type="SUPFAM" id="SSF49464">
    <property type="entry name" value="Carboxypeptidase regulatory domain-like"/>
    <property type="match status" value="1"/>
</dbReference>
<evidence type="ECO:0000256" key="1">
    <source>
        <dbReference type="ARBA" id="ARBA00004442"/>
    </source>
</evidence>
<accession>A0A9E8SPB9</accession>
<protein>
    <submittedName>
        <fullName evidence="6">Outer membrane beta-barrel protein</fullName>
    </submittedName>
</protein>
<feature type="domain" description="Outer membrane protein beta-barrel" evidence="5">
    <location>
        <begin position="461"/>
        <end position="918"/>
    </location>
</feature>
<evidence type="ECO:0000256" key="2">
    <source>
        <dbReference type="ARBA" id="ARBA00023136"/>
    </source>
</evidence>
<dbReference type="InterPro" id="IPR041700">
    <property type="entry name" value="OMP_b-brl_3"/>
</dbReference>
<keyword evidence="7" id="KW-1185">Reference proteome</keyword>
<comment type="subcellular location">
    <subcellularLocation>
        <location evidence="1">Cell outer membrane</location>
    </subcellularLocation>
</comment>
<dbReference type="Gene3D" id="2.60.40.1120">
    <property type="entry name" value="Carboxypeptidase-like, regulatory domain"/>
    <property type="match status" value="1"/>
</dbReference>
<dbReference type="GO" id="GO:0009279">
    <property type="term" value="C:cell outer membrane"/>
    <property type="evidence" value="ECO:0007669"/>
    <property type="project" value="UniProtKB-SubCell"/>
</dbReference>
<gene>
    <name evidence="6" type="ORF">ON006_11520</name>
</gene>